<dbReference type="EMBL" id="WTPW01001634">
    <property type="protein sequence ID" value="KAF0424720.1"/>
    <property type="molecule type" value="Genomic_DNA"/>
</dbReference>
<comment type="caution">
    <text evidence="1">The sequence shown here is derived from an EMBL/GenBank/DDBJ whole genome shotgun (WGS) entry which is preliminary data.</text>
</comment>
<dbReference type="InterPro" id="IPR050112">
    <property type="entry name" value="Urease_alpha_subunit"/>
</dbReference>
<dbReference type="SUPFAM" id="SSF51556">
    <property type="entry name" value="Metallo-dependent hydrolases"/>
    <property type="match status" value="1"/>
</dbReference>
<dbReference type="PANTHER" id="PTHR43440:SF1">
    <property type="entry name" value="UREASE"/>
    <property type="match status" value="1"/>
</dbReference>
<proteinExistence type="predicted"/>
<dbReference type="PANTHER" id="PTHR43440">
    <property type="entry name" value="UREASE"/>
    <property type="match status" value="1"/>
</dbReference>
<dbReference type="AlphaFoldDB" id="A0A8H3X7S9"/>
<keyword evidence="2" id="KW-1185">Reference proteome</keyword>
<dbReference type="Proteomes" id="UP000439903">
    <property type="component" value="Unassembled WGS sequence"/>
</dbReference>
<evidence type="ECO:0000313" key="1">
    <source>
        <dbReference type="EMBL" id="KAF0424720.1"/>
    </source>
</evidence>
<dbReference type="InterPro" id="IPR032466">
    <property type="entry name" value="Metal_Hydrolase"/>
</dbReference>
<organism evidence="1 2">
    <name type="scientific">Gigaspora margarita</name>
    <dbReference type="NCBI Taxonomy" id="4874"/>
    <lineage>
        <taxon>Eukaryota</taxon>
        <taxon>Fungi</taxon>
        <taxon>Fungi incertae sedis</taxon>
        <taxon>Mucoromycota</taxon>
        <taxon>Glomeromycotina</taxon>
        <taxon>Glomeromycetes</taxon>
        <taxon>Diversisporales</taxon>
        <taxon>Gigasporaceae</taxon>
        <taxon>Gigaspora</taxon>
    </lineage>
</organism>
<gene>
    <name evidence="1" type="ORF">F8M41_006469</name>
</gene>
<evidence type="ECO:0000313" key="2">
    <source>
        <dbReference type="Proteomes" id="UP000439903"/>
    </source>
</evidence>
<reference evidence="1 2" key="1">
    <citation type="journal article" date="2019" name="Environ. Microbiol.">
        <title>At the nexus of three kingdoms: the genome of the mycorrhizal fungus Gigaspora margarita provides insights into plant, endobacterial and fungal interactions.</title>
        <authorList>
            <person name="Venice F."/>
            <person name="Ghignone S."/>
            <person name="Salvioli di Fossalunga A."/>
            <person name="Amselem J."/>
            <person name="Novero M."/>
            <person name="Xianan X."/>
            <person name="Sedzielewska Toro K."/>
            <person name="Morin E."/>
            <person name="Lipzen A."/>
            <person name="Grigoriev I.V."/>
            <person name="Henrissat B."/>
            <person name="Martin F.M."/>
            <person name="Bonfante P."/>
        </authorList>
    </citation>
    <scope>NUCLEOTIDE SEQUENCE [LARGE SCALE GENOMIC DNA]</scope>
    <source>
        <strain evidence="1 2">BEG34</strain>
    </source>
</reference>
<name>A0A8H3X7S9_GIGMA</name>
<dbReference type="OrthoDB" id="1708534at2759"/>
<protein>
    <submittedName>
        <fullName evidence="1">Urease subunit alpha</fullName>
    </submittedName>
</protein>
<accession>A0A8H3X7S9</accession>
<sequence length="74" mass="8132">MGGANASIPTPQLVISRPMFVAYGGYKNMVLEEGSDCKELLNIGKKDMKLNTFLPKIEVDPETYVVKADDVVIK</sequence>
<dbReference type="Gene3D" id="3.20.20.140">
    <property type="entry name" value="Metal-dependent hydrolases"/>
    <property type="match status" value="1"/>
</dbReference>